<sequence length="163" mass="17681">MDEINFSELAAHCAPRVHPSTVRALVEVESGFNPHSIGVVGGVLVRQPRNLREARVTAAALQEQGWNFSVGLAQINLRNFERLGLTVASAFDACANLRAMQAVLSECFERAGRGANQTPSQQALRQALSCYYSGNFVTGFRQGYVQRVVTAASRRPPALAQPP</sequence>
<gene>
    <name evidence="2" type="ORF">LNV07_02625</name>
</gene>
<dbReference type="SUPFAM" id="SSF53955">
    <property type="entry name" value="Lysozyme-like"/>
    <property type="match status" value="1"/>
</dbReference>
<dbReference type="InterPro" id="IPR008258">
    <property type="entry name" value="Transglycosylase_SLT_dom_1"/>
</dbReference>
<organism evidence="2 3">
    <name type="scientific">Roseateles oligotrophus</name>
    <dbReference type="NCBI Taxonomy" id="1769250"/>
    <lineage>
        <taxon>Bacteria</taxon>
        <taxon>Pseudomonadati</taxon>
        <taxon>Pseudomonadota</taxon>
        <taxon>Betaproteobacteria</taxon>
        <taxon>Burkholderiales</taxon>
        <taxon>Sphaerotilaceae</taxon>
        <taxon>Roseateles</taxon>
    </lineage>
</organism>
<feature type="domain" description="Transglycosylase SLT" evidence="1">
    <location>
        <begin position="10"/>
        <end position="136"/>
    </location>
</feature>
<evidence type="ECO:0000313" key="2">
    <source>
        <dbReference type="EMBL" id="MCV2366990.1"/>
    </source>
</evidence>
<dbReference type="CDD" id="cd16892">
    <property type="entry name" value="LT_VirB1-like"/>
    <property type="match status" value="1"/>
</dbReference>
<accession>A0ABT2YAA9</accession>
<name>A0ABT2YAA9_9BURK</name>
<dbReference type="EMBL" id="JAJIRN010000001">
    <property type="protein sequence ID" value="MCV2366990.1"/>
    <property type="molecule type" value="Genomic_DNA"/>
</dbReference>
<evidence type="ECO:0000313" key="3">
    <source>
        <dbReference type="Proteomes" id="UP001209701"/>
    </source>
</evidence>
<reference evidence="2 3" key="1">
    <citation type="submission" date="2021-11" db="EMBL/GenBank/DDBJ databases">
        <authorList>
            <person name="Liang Q."/>
            <person name="Mou H."/>
            <person name="Liu Z."/>
        </authorList>
    </citation>
    <scope>NUCLEOTIDE SEQUENCE [LARGE SCALE GENOMIC DNA]</scope>
    <source>
        <strain evidence="2 3">CHU3</strain>
    </source>
</reference>
<dbReference type="RefSeq" id="WP_263569599.1">
    <property type="nucleotide sequence ID" value="NZ_JAJIRN010000001.1"/>
</dbReference>
<keyword evidence="3" id="KW-1185">Reference proteome</keyword>
<evidence type="ECO:0000259" key="1">
    <source>
        <dbReference type="Pfam" id="PF01464"/>
    </source>
</evidence>
<proteinExistence type="predicted"/>
<dbReference type="InterPro" id="IPR023346">
    <property type="entry name" value="Lysozyme-like_dom_sf"/>
</dbReference>
<dbReference type="Proteomes" id="UP001209701">
    <property type="component" value="Unassembled WGS sequence"/>
</dbReference>
<dbReference type="Gene3D" id="1.10.530.10">
    <property type="match status" value="1"/>
</dbReference>
<protein>
    <submittedName>
        <fullName evidence="2">Lytic transglycosylase domain-containing protein</fullName>
    </submittedName>
</protein>
<comment type="caution">
    <text evidence="2">The sequence shown here is derived from an EMBL/GenBank/DDBJ whole genome shotgun (WGS) entry which is preliminary data.</text>
</comment>
<dbReference type="Pfam" id="PF01464">
    <property type="entry name" value="SLT"/>
    <property type="match status" value="1"/>
</dbReference>